<keyword evidence="2" id="KW-1185">Reference proteome</keyword>
<accession>A0ABX3A7G7</accession>
<proteinExistence type="predicted"/>
<sequence length="131" mass="14464">MAKGESKTGNCRFCGQSSIIEGGADMTAPQLEEAATMQCTCEKAMAYQETANRRTVAKQRAEELFGKDAGEYAQPDDTLAYILAGIDQVCDKKAKQIIITIKTSLRARIMQMAKDKIKIVRETSNTDEFTQ</sequence>
<protein>
    <submittedName>
        <fullName evidence="1">Uncharacterized protein</fullName>
    </submittedName>
</protein>
<comment type="caution">
    <text evidence="1">The sequence shown here is derived from an EMBL/GenBank/DDBJ whole genome shotgun (WGS) entry which is preliminary data.</text>
</comment>
<organism evidence="1 2">
    <name type="scientific">Eisenbergiella tayi</name>
    <dbReference type="NCBI Taxonomy" id="1432052"/>
    <lineage>
        <taxon>Bacteria</taxon>
        <taxon>Bacillati</taxon>
        <taxon>Bacillota</taxon>
        <taxon>Clostridia</taxon>
        <taxon>Lachnospirales</taxon>
        <taxon>Lachnospiraceae</taxon>
        <taxon>Eisenbergiella</taxon>
    </lineage>
</organism>
<dbReference type="RefSeq" id="WP_069408897.1">
    <property type="nucleotide sequence ID" value="NZ_MEHD01000054.1"/>
</dbReference>
<reference evidence="1 2" key="1">
    <citation type="submission" date="2016-08" db="EMBL/GenBank/DDBJ databases">
        <title>Characterization of Isolates of Eisenbergiella tayi Derived from Blood Cultures, Using Whole Genome Sequencing.</title>
        <authorList>
            <person name="Bernier A.-M."/>
            <person name="Burdz T."/>
            <person name="Wiebe D."/>
            <person name="Bernard K."/>
        </authorList>
    </citation>
    <scope>NUCLEOTIDE SEQUENCE [LARGE SCALE GENOMIC DNA]</scope>
    <source>
        <strain evidence="1 2">NML120146</strain>
    </source>
</reference>
<dbReference type="EMBL" id="MEHD01000054">
    <property type="protein sequence ID" value="ODR45066.1"/>
    <property type="molecule type" value="Genomic_DNA"/>
</dbReference>
<evidence type="ECO:0000313" key="1">
    <source>
        <dbReference type="EMBL" id="ODR45066.1"/>
    </source>
</evidence>
<dbReference type="Proteomes" id="UP000094869">
    <property type="component" value="Unassembled WGS sequence"/>
</dbReference>
<evidence type="ECO:0000313" key="2">
    <source>
        <dbReference type="Proteomes" id="UP000094869"/>
    </source>
</evidence>
<gene>
    <name evidence="1" type="ORF">BEI63_30450</name>
</gene>
<name>A0ABX3A7G7_9FIRM</name>